<feature type="region of interest" description="Disordered" evidence="1">
    <location>
        <begin position="42"/>
        <end position="76"/>
    </location>
</feature>
<proteinExistence type="predicted"/>
<evidence type="ECO:0000256" key="1">
    <source>
        <dbReference type="SAM" id="MobiDB-lite"/>
    </source>
</evidence>
<comment type="caution">
    <text evidence="4">The sequence shown here is derived from an EMBL/GenBank/DDBJ whole genome shotgun (WGS) entry which is preliminary data.</text>
</comment>
<dbReference type="EMBL" id="CAJNOU010002146">
    <property type="protein sequence ID" value="CAF1294473.1"/>
    <property type="molecule type" value="Genomic_DNA"/>
</dbReference>
<dbReference type="Proteomes" id="UP000663864">
    <property type="component" value="Unassembled WGS sequence"/>
</dbReference>
<evidence type="ECO:0000313" key="6">
    <source>
        <dbReference type="Proteomes" id="UP000663864"/>
    </source>
</evidence>
<evidence type="ECO:0000313" key="5">
    <source>
        <dbReference type="EMBL" id="CAF1294473.1"/>
    </source>
</evidence>
<sequence>MESKHTKMDHSYLLQIFLLLLLIFAFTSGRGLSYGELDSYEYEEPQDSRAIKPDTSNSESNEEKEEQHRSILRNSSQNRQQLIDLLRNAYNQGWKPNLKHYIPATRFGRHL</sequence>
<evidence type="ECO:0000256" key="2">
    <source>
        <dbReference type="SAM" id="SignalP"/>
    </source>
</evidence>
<gene>
    <name evidence="3" type="ORF">RFH988_LOCUS22711</name>
    <name evidence="5" type="ORF">SEV965_LOCUS25949</name>
    <name evidence="4" type="ORF">ZHD862_LOCUS25080</name>
</gene>
<dbReference type="EMBL" id="CAJNOT010001754">
    <property type="protein sequence ID" value="CAF1244990.1"/>
    <property type="molecule type" value="Genomic_DNA"/>
</dbReference>
<evidence type="ECO:0000313" key="4">
    <source>
        <dbReference type="EMBL" id="CAF1244990.1"/>
    </source>
</evidence>
<name>A0A814ZQH3_9BILA</name>
<evidence type="ECO:0000313" key="3">
    <source>
        <dbReference type="EMBL" id="CAF1166214.1"/>
    </source>
</evidence>
<reference evidence="4" key="1">
    <citation type="submission" date="2021-02" db="EMBL/GenBank/DDBJ databases">
        <authorList>
            <person name="Nowell W R."/>
        </authorList>
    </citation>
    <scope>NUCLEOTIDE SEQUENCE</scope>
</reference>
<dbReference type="Proteomes" id="UP000663889">
    <property type="component" value="Unassembled WGS sequence"/>
</dbReference>
<protein>
    <submittedName>
        <fullName evidence="4">Uncharacterized protein</fullName>
    </submittedName>
</protein>
<organism evidence="4 6">
    <name type="scientific">Rotaria sordida</name>
    <dbReference type="NCBI Taxonomy" id="392033"/>
    <lineage>
        <taxon>Eukaryota</taxon>
        <taxon>Metazoa</taxon>
        <taxon>Spiralia</taxon>
        <taxon>Gnathifera</taxon>
        <taxon>Rotifera</taxon>
        <taxon>Eurotatoria</taxon>
        <taxon>Bdelloidea</taxon>
        <taxon>Philodinida</taxon>
        <taxon>Philodinidae</taxon>
        <taxon>Rotaria</taxon>
    </lineage>
</organism>
<feature type="signal peptide" evidence="2">
    <location>
        <begin position="1"/>
        <end position="29"/>
    </location>
</feature>
<dbReference type="Proteomes" id="UP000663882">
    <property type="component" value="Unassembled WGS sequence"/>
</dbReference>
<dbReference type="EMBL" id="CAJNOO010001526">
    <property type="protein sequence ID" value="CAF1166214.1"/>
    <property type="molecule type" value="Genomic_DNA"/>
</dbReference>
<dbReference type="AlphaFoldDB" id="A0A814ZQH3"/>
<accession>A0A814ZQH3</accession>
<dbReference type="OrthoDB" id="10036993at2759"/>
<keyword evidence="2" id="KW-0732">Signal</keyword>
<feature type="chain" id="PRO_5035685949" evidence="2">
    <location>
        <begin position="30"/>
        <end position="111"/>
    </location>
</feature>